<accession>A0AA36DE00</accession>
<comment type="caution">
    <text evidence="2">The sequence shown here is derived from an EMBL/GenBank/DDBJ whole genome shotgun (WGS) entry which is preliminary data.</text>
</comment>
<dbReference type="InterPro" id="IPR057711">
    <property type="entry name" value="DUF7951"/>
</dbReference>
<proteinExistence type="predicted"/>
<sequence length="883" mass="96221">MELSCDIDDNRWVVVRPSTSSDDPLCLELLLRCKHNDAIFATREIKWTPKEPMPQKLTYDAELSMISLTGSTMKVDTPYSIKAARVICPDLADAPQRVITLKSFRSAEPAADSSDRLGIFLAILDLVNSQGRDKEWKALKKRVKSVEQMPDLRGHFSHYEQKRLIDCLDAKEDSPSFLTIAKALAAANVFGYRYFNKFVELLTDAGQDELLVEMMDGMAVMSETLYAGILAIIAKKDKPEALPLLERLLSRAYGERFLIEQLQSLDATTGARLADMLLELIGAGSEVVYGQALRLLSVLLDALGSRFIWGDAAHEQLLPMAGTIGDLAALIDTFITLDSCRHREEQINAAIPAKSYIIRKVKLVPIGGKKKNKKRKKSTSIAGEEPPKQHIPAKQDDGKKQKRKRSAKRPQKDAPATPVPQATPLAQRSRTSSASKSTEHTPLASPTAPPRSRRASLRHSIGADDIFGKENATSETGRRSRNRHSASSNGATEAQESAKLPDDVGKSGKSRRSSGASLPDEPMDTSEPPETPKTHRRSRNGLSASSNGTVDDVVEVEKTPKSTRRAPEDAVDVGKTPKSARRAPEVVDDVVKSPKSARRAPEDVVDAGKTPKSARRAPEVVDDIVKSPKSARHAPEAADDTVKSTRRTQLNGSSESLTNGKPEHHEVVVDSKTPRRRSLRSSDKDLEPVDEPPKSTRRRQKQEEQHDVAKENGDQEGVTPAVSKTSRRSQKLPNGAAGDGGDDVVVVESTPSLRSASRRGRREMSAALADDMDGPYWKPAAENEPASVVSAELPAGTPARFTRASSVMSDGGSSYNLRRRQSSREPEPQPTKAKATPAKANGIPETPKQLAPIFEESARKKSASRKSKVNGSSAPADVIELSD</sequence>
<evidence type="ECO:0000313" key="3">
    <source>
        <dbReference type="Proteomes" id="UP001177023"/>
    </source>
</evidence>
<name>A0AA36DE00_9BILA</name>
<feature type="compositionally biased region" description="Basic residues" evidence="1">
    <location>
        <begin position="400"/>
        <end position="409"/>
    </location>
</feature>
<feature type="compositionally biased region" description="Low complexity" evidence="1">
    <location>
        <begin position="830"/>
        <end position="840"/>
    </location>
</feature>
<feature type="non-terminal residue" evidence="2">
    <location>
        <position position="883"/>
    </location>
</feature>
<evidence type="ECO:0000256" key="1">
    <source>
        <dbReference type="SAM" id="MobiDB-lite"/>
    </source>
</evidence>
<feature type="compositionally biased region" description="Basic residues" evidence="1">
    <location>
        <begin position="368"/>
        <end position="378"/>
    </location>
</feature>
<dbReference type="EMBL" id="CATQJA010002707">
    <property type="protein sequence ID" value="CAJ0585990.1"/>
    <property type="molecule type" value="Genomic_DNA"/>
</dbReference>
<feature type="compositionally biased region" description="Basic and acidic residues" evidence="1">
    <location>
        <begin position="701"/>
        <end position="713"/>
    </location>
</feature>
<keyword evidence="3" id="KW-1185">Reference proteome</keyword>
<feature type="compositionally biased region" description="Basic and acidic residues" evidence="1">
    <location>
        <begin position="661"/>
        <end position="673"/>
    </location>
</feature>
<feature type="compositionally biased region" description="Basic and acidic residues" evidence="1">
    <location>
        <begin position="616"/>
        <end position="626"/>
    </location>
</feature>
<feature type="compositionally biased region" description="Polar residues" evidence="1">
    <location>
        <begin position="424"/>
        <end position="436"/>
    </location>
</feature>
<protein>
    <submittedName>
        <fullName evidence="2">Uncharacterized protein</fullName>
    </submittedName>
</protein>
<feature type="compositionally biased region" description="Basic and acidic residues" evidence="1">
    <location>
        <begin position="385"/>
        <end position="399"/>
    </location>
</feature>
<feature type="region of interest" description="Disordered" evidence="1">
    <location>
        <begin position="368"/>
        <end position="883"/>
    </location>
</feature>
<gene>
    <name evidence="2" type="ORF">MSPICULIGERA_LOCUS23998</name>
</gene>
<organism evidence="2 3">
    <name type="scientific">Mesorhabditis spiculigera</name>
    <dbReference type="NCBI Taxonomy" id="96644"/>
    <lineage>
        <taxon>Eukaryota</taxon>
        <taxon>Metazoa</taxon>
        <taxon>Ecdysozoa</taxon>
        <taxon>Nematoda</taxon>
        <taxon>Chromadorea</taxon>
        <taxon>Rhabditida</taxon>
        <taxon>Rhabditina</taxon>
        <taxon>Rhabditomorpha</taxon>
        <taxon>Rhabditoidea</taxon>
        <taxon>Rhabditidae</taxon>
        <taxon>Mesorhabditinae</taxon>
        <taxon>Mesorhabditis</taxon>
    </lineage>
</organism>
<feature type="compositionally biased region" description="Basic and acidic residues" evidence="1">
    <location>
        <begin position="555"/>
        <end position="568"/>
    </location>
</feature>
<feature type="compositionally biased region" description="Basic and acidic residues" evidence="1">
    <location>
        <begin position="633"/>
        <end position="643"/>
    </location>
</feature>
<feature type="compositionally biased region" description="Polar residues" evidence="1">
    <location>
        <begin position="647"/>
        <end position="659"/>
    </location>
</feature>
<evidence type="ECO:0000313" key="2">
    <source>
        <dbReference type="EMBL" id="CAJ0585990.1"/>
    </source>
</evidence>
<dbReference type="AlphaFoldDB" id="A0AA36DE00"/>
<feature type="compositionally biased region" description="Basic and acidic residues" evidence="1">
    <location>
        <begin position="680"/>
        <end position="694"/>
    </location>
</feature>
<feature type="compositionally biased region" description="Polar residues" evidence="1">
    <location>
        <begin position="540"/>
        <end position="549"/>
    </location>
</feature>
<feature type="compositionally biased region" description="Polar residues" evidence="1">
    <location>
        <begin position="803"/>
        <end position="816"/>
    </location>
</feature>
<dbReference type="Pfam" id="PF25824">
    <property type="entry name" value="DUF7951"/>
    <property type="match status" value="1"/>
</dbReference>
<reference evidence="2" key="1">
    <citation type="submission" date="2023-06" db="EMBL/GenBank/DDBJ databases">
        <authorList>
            <person name="Delattre M."/>
        </authorList>
    </citation>
    <scope>NUCLEOTIDE SEQUENCE</scope>
    <source>
        <strain evidence="2">AF72</strain>
    </source>
</reference>
<feature type="compositionally biased region" description="Basic and acidic residues" evidence="1">
    <location>
        <begin position="582"/>
        <end position="592"/>
    </location>
</feature>
<dbReference type="Proteomes" id="UP001177023">
    <property type="component" value="Unassembled WGS sequence"/>
</dbReference>